<sequence>MSLALLLDSVSDVLALDRAQIRPVPELSAAAKVGFITSIGSAPGDGHERMLILVDIELDILRGGWLARDGIALNL</sequence>
<evidence type="ECO:0000313" key="2">
    <source>
        <dbReference type="Proteomes" id="UP000195221"/>
    </source>
</evidence>
<evidence type="ECO:0000313" key="1">
    <source>
        <dbReference type="EMBL" id="OTP79299.1"/>
    </source>
</evidence>
<organism evidence="1 2">
    <name type="scientific">Caballeronia sordidicola</name>
    <name type="common">Burkholderia sordidicola</name>
    <dbReference type="NCBI Taxonomy" id="196367"/>
    <lineage>
        <taxon>Bacteria</taxon>
        <taxon>Pseudomonadati</taxon>
        <taxon>Pseudomonadota</taxon>
        <taxon>Betaproteobacteria</taxon>
        <taxon>Burkholderiales</taxon>
        <taxon>Burkholderiaceae</taxon>
        <taxon>Caballeronia</taxon>
    </lineage>
</organism>
<dbReference type="Proteomes" id="UP000195221">
    <property type="component" value="Unassembled WGS sequence"/>
</dbReference>
<reference evidence="1 2" key="1">
    <citation type="submission" date="2017-03" db="EMBL/GenBank/DDBJ databases">
        <title>Genome analysis of strain PAMC 26577.</title>
        <authorList>
            <person name="Oh H.-M."/>
            <person name="Yang J.-A."/>
        </authorList>
    </citation>
    <scope>NUCLEOTIDE SEQUENCE [LARGE SCALE GENOMIC DNA]</scope>
    <source>
        <strain evidence="1 2">PAMC 26577</strain>
    </source>
</reference>
<gene>
    <name evidence="1" type="ORF">PAMC26577_02035</name>
</gene>
<name>A0A242N6I2_CABSO</name>
<proteinExistence type="predicted"/>
<comment type="caution">
    <text evidence="1">The sequence shown here is derived from an EMBL/GenBank/DDBJ whole genome shotgun (WGS) entry which is preliminary data.</text>
</comment>
<dbReference type="EMBL" id="NBTZ01000011">
    <property type="protein sequence ID" value="OTP79299.1"/>
    <property type="molecule type" value="Genomic_DNA"/>
</dbReference>
<protein>
    <submittedName>
        <fullName evidence="1">Positive regulator of CheA protein activity (CheW)</fullName>
    </submittedName>
</protein>
<accession>A0A242N6I2</accession>
<dbReference type="AlphaFoldDB" id="A0A242N6I2"/>
<dbReference type="Gene3D" id="2.30.30.40">
    <property type="entry name" value="SH3 Domains"/>
    <property type="match status" value="1"/>
</dbReference>